<name>A0A426YDK5_ENSVE</name>
<evidence type="ECO:0000256" key="1">
    <source>
        <dbReference type="SAM" id="MobiDB-lite"/>
    </source>
</evidence>
<dbReference type="EMBL" id="AMZH03013095">
    <property type="protein sequence ID" value="RRT49839.1"/>
    <property type="molecule type" value="Genomic_DNA"/>
</dbReference>
<sequence>MKIWCNRRRRRDRDSLRGRRSGGVERDPESAWSSRPRTKRLALASPFPCPATAAPPRRSKQAGGHDFGRRGCHTEVSCMTVVQMRMLDPTRSIHVRIAALRHDPPPNALLAVGEGFRALASSTITSNLPPTHTHKGANTQSNRRLHYRLPRRFRTTKKRKTKGKNLKPKSRREAWENINLPFLRTKGRGGGQESKRGTVGESGVDEEISNATVSPPMMDLCY</sequence>
<feature type="region of interest" description="Disordered" evidence="1">
    <location>
        <begin position="8"/>
        <end position="68"/>
    </location>
</feature>
<dbReference type="AlphaFoldDB" id="A0A426YDK5"/>
<gene>
    <name evidence="2" type="ORF">B296_00027746</name>
</gene>
<organism evidence="2 3">
    <name type="scientific">Ensete ventricosum</name>
    <name type="common">Abyssinian banana</name>
    <name type="synonym">Musa ensete</name>
    <dbReference type="NCBI Taxonomy" id="4639"/>
    <lineage>
        <taxon>Eukaryota</taxon>
        <taxon>Viridiplantae</taxon>
        <taxon>Streptophyta</taxon>
        <taxon>Embryophyta</taxon>
        <taxon>Tracheophyta</taxon>
        <taxon>Spermatophyta</taxon>
        <taxon>Magnoliopsida</taxon>
        <taxon>Liliopsida</taxon>
        <taxon>Zingiberales</taxon>
        <taxon>Musaceae</taxon>
        <taxon>Ensete</taxon>
    </lineage>
</organism>
<evidence type="ECO:0000313" key="3">
    <source>
        <dbReference type="Proteomes" id="UP000287651"/>
    </source>
</evidence>
<accession>A0A426YDK5</accession>
<comment type="caution">
    <text evidence="2">The sequence shown here is derived from an EMBL/GenBank/DDBJ whole genome shotgun (WGS) entry which is preliminary data.</text>
</comment>
<reference evidence="2 3" key="1">
    <citation type="journal article" date="2014" name="Agronomy (Basel)">
        <title>A Draft Genome Sequence for Ensete ventricosum, the Drought-Tolerant Tree Against Hunger.</title>
        <authorList>
            <person name="Harrison J."/>
            <person name="Moore K.A."/>
            <person name="Paszkiewicz K."/>
            <person name="Jones T."/>
            <person name="Grant M."/>
            <person name="Ambacheew D."/>
            <person name="Muzemil S."/>
            <person name="Studholme D.J."/>
        </authorList>
    </citation>
    <scope>NUCLEOTIDE SEQUENCE [LARGE SCALE GENOMIC DNA]</scope>
</reference>
<feature type="compositionally biased region" description="Basic and acidic residues" evidence="1">
    <location>
        <begin position="12"/>
        <end position="29"/>
    </location>
</feature>
<dbReference type="Proteomes" id="UP000287651">
    <property type="component" value="Unassembled WGS sequence"/>
</dbReference>
<feature type="region of interest" description="Disordered" evidence="1">
    <location>
        <begin position="183"/>
        <end position="222"/>
    </location>
</feature>
<protein>
    <submittedName>
        <fullName evidence="2">Uncharacterized protein</fullName>
    </submittedName>
</protein>
<proteinExistence type="predicted"/>
<evidence type="ECO:0000313" key="2">
    <source>
        <dbReference type="EMBL" id="RRT49839.1"/>
    </source>
</evidence>